<feature type="compositionally biased region" description="Basic and acidic residues" evidence="1">
    <location>
        <begin position="25"/>
        <end position="36"/>
    </location>
</feature>
<evidence type="ECO:0000256" key="1">
    <source>
        <dbReference type="SAM" id="MobiDB-lite"/>
    </source>
</evidence>
<accession>A0A251TB26</accession>
<evidence type="ECO:0000313" key="4">
    <source>
        <dbReference type="Proteomes" id="UP000215914"/>
    </source>
</evidence>
<dbReference type="InParanoid" id="A0A251TB26"/>
<dbReference type="EMBL" id="MNCJ02000326">
    <property type="protein sequence ID" value="KAF5781568.1"/>
    <property type="molecule type" value="Genomic_DNA"/>
</dbReference>
<dbReference type="Gramene" id="mRNA:HanXRQr2_Chr11g0485221">
    <property type="protein sequence ID" value="mRNA:HanXRQr2_Chr11g0485221"/>
    <property type="gene ID" value="HanXRQr2_Chr11g0485221"/>
</dbReference>
<evidence type="ECO:0000313" key="2">
    <source>
        <dbReference type="EMBL" id="KAF5781568.1"/>
    </source>
</evidence>
<organism evidence="3 4">
    <name type="scientific">Helianthus annuus</name>
    <name type="common">Common sunflower</name>
    <dbReference type="NCBI Taxonomy" id="4232"/>
    <lineage>
        <taxon>Eukaryota</taxon>
        <taxon>Viridiplantae</taxon>
        <taxon>Streptophyta</taxon>
        <taxon>Embryophyta</taxon>
        <taxon>Tracheophyta</taxon>
        <taxon>Spermatophyta</taxon>
        <taxon>Magnoliopsida</taxon>
        <taxon>eudicotyledons</taxon>
        <taxon>Gunneridae</taxon>
        <taxon>Pentapetalae</taxon>
        <taxon>asterids</taxon>
        <taxon>campanulids</taxon>
        <taxon>Asterales</taxon>
        <taxon>Asteraceae</taxon>
        <taxon>Asteroideae</taxon>
        <taxon>Heliantheae alliance</taxon>
        <taxon>Heliantheae</taxon>
        <taxon>Helianthus</taxon>
    </lineage>
</organism>
<dbReference type="Proteomes" id="UP000215914">
    <property type="component" value="Chromosome 11"/>
</dbReference>
<dbReference type="AlphaFoldDB" id="A0A251TB26"/>
<evidence type="ECO:0000313" key="3">
    <source>
        <dbReference type="EMBL" id="OTG08104.1"/>
    </source>
</evidence>
<reference evidence="2 4" key="1">
    <citation type="journal article" date="2017" name="Nature">
        <title>The sunflower genome provides insights into oil metabolism, flowering and Asterid evolution.</title>
        <authorList>
            <person name="Badouin H."/>
            <person name="Gouzy J."/>
            <person name="Grassa C.J."/>
            <person name="Murat F."/>
            <person name="Staton S.E."/>
            <person name="Cottret L."/>
            <person name="Lelandais-Briere C."/>
            <person name="Owens G.L."/>
            <person name="Carrere S."/>
            <person name="Mayjonade B."/>
            <person name="Legrand L."/>
            <person name="Gill N."/>
            <person name="Kane N.C."/>
            <person name="Bowers J.E."/>
            <person name="Hubner S."/>
            <person name="Bellec A."/>
            <person name="Berard A."/>
            <person name="Berges H."/>
            <person name="Blanchet N."/>
            <person name="Boniface M.C."/>
            <person name="Brunel D."/>
            <person name="Catrice O."/>
            <person name="Chaidir N."/>
            <person name="Claudel C."/>
            <person name="Donnadieu C."/>
            <person name="Faraut T."/>
            <person name="Fievet G."/>
            <person name="Helmstetter N."/>
            <person name="King M."/>
            <person name="Knapp S.J."/>
            <person name="Lai Z."/>
            <person name="Le Paslier M.C."/>
            <person name="Lippi Y."/>
            <person name="Lorenzon L."/>
            <person name="Mandel J.R."/>
            <person name="Marage G."/>
            <person name="Marchand G."/>
            <person name="Marquand E."/>
            <person name="Bret-Mestries E."/>
            <person name="Morien E."/>
            <person name="Nambeesan S."/>
            <person name="Nguyen T."/>
            <person name="Pegot-Espagnet P."/>
            <person name="Pouilly N."/>
            <person name="Raftis F."/>
            <person name="Sallet E."/>
            <person name="Schiex T."/>
            <person name="Thomas J."/>
            <person name="Vandecasteele C."/>
            <person name="Vares D."/>
            <person name="Vear F."/>
            <person name="Vautrin S."/>
            <person name="Crespi M."/>
            <person name="Mangin B."/>
            <person name="Burke J.M."/>
            <person name="Salse J."/>
            <person name="Munos S."/>
            <person name="Vincourt P."/>
            <person name="Rieseberg L.H."/>
            <person name="Langlade N.B."/>
        </authorList>
    </citation>
    <scope>NUCLEOTIDE SEQUENCE [LARGE SCALE GENOMIC DNA]</scope>
    <source>
        <strain evidence="4">cv. SF193</strain>
        <tissue evidence="2">Leaves</tissue>
    </source>
</reference>
<protein>
    <submittedName>
        <fullName evidence="3">Uncharacterized protein</fullName>
    </submittedName>
</protein>
<proteinExistence type="predicted"/>
<gene>
    <name evidence="3" type="ORF">HannXRQ_Chr11g0337881</name>
    <name evidence="2" type="ORF">HanXRQr2_Chr11g0485221</name>
</gene>
<reference evidence="2" key="3">
    <citation type="submission" date="2020-06" db="EMBL/GenBank/DDBJ databases">
        <title>Helianthus annuus Genome sequencing and assembly Release 2.</title>
        <authorList>
            <person name="Gouzy J."/>
            <person name="Langlade N."/>
            <person name="Munos S."/>
        </authorList>
    </citation>
    <scope>NUCLEOTIDE SEQUENCE</scope>
    <source>
        <tissue evidence="2">Leaves</tissue>
    </source>
</reference>
<keyword evidence="4" id="KW-1185">Reference proteome</keyword>
<sequence>MKQSQPADEDREDGGLPVIDPTNEDLAKDSVSRTGDDVTPISNVSRTFFTTYMLDGDNT</sequence>
<dbReference type="EMBL" id="CM007900">
    <property type="protein sequence ID" value="OTG08104.1"/>
    <property type="molecule type" value="Genomic_DNA"/>
</dbReference>
<name>A0A251TB26_HELAN</name>
<feature type="region of interest" description="Disordered" evidence="1">
    <location>
        <begin position="1"/>
        <end position="41"/>
    </location>
</feature>
<reference evidence="3" key="2">
    <citation type="submission" date="2017-02" db="EMBL/GenBank/DDBJ databases">
        <title>Sunflower complete genome.</title>
        <authorList>
            <person name="Langlade N."/>
            <person name="Munos S."/>
        </authorList>
    </citation>
    <scope>NUCLEOTIDE SEQUENCE [LARGE SCALE GENOMIC DNA]</scope>
    <source>
        <tissue evidence="3">Leaves</tissue>
    </source>
</reference>